<name>A0A1C7LSZ6_GRIFR</name>
<evidence type="ECO:0000313" key="3">
    <source>
        <dbReference type="Proteomes" id="UP000092993"/>
    </source>
</evidence>
<comment type="caution">
    <text evidence="2">The sequence shown here is derived from an EMBL/GenBank/DDBJ whole genome shotgun (WGS) entry which is preliminary data.</text>
</comment>
<dbReference type="AlphaFoldDB" id="A0A1C7LSZ6"/>
<gene>
    <name evidence="2" type="ORF">A0H81_12507</name>
</gene>
<keyword evidence="3" id="KW-1185">Reference proteome</keyword>
<feature type="transmembrane region" description="Helical" evidence="1">
    <location>
        <begin position="12"/>
        <end position="32"/>
    </location>
</feature>
<evidence type="ECO:0000313" key="2">
    <source>
        <dbReference type="EMBL" id="OBZ67812.1"/>
    </source>
</evidence>
<keyword evidence="1" id="KW-1133">Transmembrane helix</keyword>
<protein>
    <submittedName>
        <fullName evidence="2">Uncharacterized protein</fullName>
    </submittedName>
</protein>
<evidence type="ECO:0000256" key="1">
    <source>
        <dbReference type="SAM" id="Phobius"/>
    </source>
</evidence>
<accession>A0A1C7LSZ6</accession>
<dbReference type="Proteomes" id="UP000092993">
    <property type="component" value="Unassembled WGS sequence"/>
</dbReference>
<keyword evidence="1" id="KW-0812">Transmembrane</keyword>
<proteinExistence type="predicted"/>
<organism evidence="2 3">
    <name type="scientific">Grifola frondosa</name>
    <name type="common">Maitake</name>
    <name type="synonym">Polyporus frondosus</name>
    <dbReference type="NCBI Taxonomy" id="5627"/>
    <lineage>
        <taxon>Eukaryota</taxon>
        <taxon>Fungi</taxon>
        <taxon>Dikarya</taxon>
        <taxon>Basidiomycota</taxon>
        <taxon>Agaricomycotina</taxon>
        <taxon>Agaricomycetes</taxon>
        <taxon>Polyporales</taxon>
        <taxon>Grifolaceae</taxon>
        <taxon>Grifola</taxon>
    </lineage>
</organism>
<sequence>MVAIRISTANFWHYCLPAVRFILVFVPLGIKFKASAYELLHRGKKTAAAHAVILSLIFQSRVCIRTGKHHLPFHNPIVTTSITWLPEGRTEELT</sequence>
<keyword evidence="1" id="KW-0472">Membrane</keyword>
<dbReference type="EMBL" id="LUGG01000023">
    <property type="protein sequence ID" value="OBZ67812.1"/>
    <property type="molecule type" value="Genomic_DNA"/>
</dbReference>
<reference evidence="2 3" key="1">
    <citation type="submission" date="2016-03" db="EMBL/GenBank/DDBJ databases">
        <title>Whole genome sequencing of Grifola frondosa 9006-11.</title>
        <authorList>
            <person name="Min B."/>
            <person name="Park H."/>
            <person name="Kim J.-G."/>
            <person name="Cho H."/>
            <person name="Oh Y.-L."/>
            <person name="Kong W.-S."/>
            <person name="Choi I.-G."/>
        </authorList>
    </citation>
    <scope>NUCLEOTIDE SEQUENCE [LARGE SCALE GENOMIC DNA]</scope>
    <source>
        <strain evidence="2 3">9006-11</strain>
    </source>
</reference>